<comment type="caution">
    <text evidence="1">The sequence shown here is derived from an EMBL/GenBank/DDBJ whole genome shotgun (WGS) entry which is preliminary data.</text>
</comment>
<dbReference type="EMBL" id="CACVBM020001068">
    <property type="protein sequence ID" value="CAA7028442.1"/>
    <property type="molecule type" value="Genomic_DNA"/>
</dbReference>
<dbReference type="Proteomes" id="UP000467841">
    <property type="component" value="Unassembled WGS sequence"/>
</dbReference>
<evidence type="ECO:0000313" key="2">
    <source>
        <dbReference type="Proteomes" id="UP000467841"/>
    </source>
</evidence>
<gene>
    <name evidence="1" type="ORF">MERR_LOCUS15677</name>
</gene>
<evidence type="ECO:0000313" key="1">
    <source>
        <dbReference type="EMBL" id="CAA7028442.1"/>
    </source>
</evidence>
<sequence>MPEVVFPLTSRGFTELTTVIIDHSLTSPTLTSHLTCLQINSNGFIKIARGGAGRALRHLDLAFCEVSLSAIKKLRGIVRTVTTVHCPLSLAFRS</sequence>
<organism evidence="1 2">
    <name type="scientific">Microthlaspi erraticum</name>
    <dbReference type="NCBI Taxonomy" id="1685480"/>
    <lineage>
        <taxon>Eukaryota</taxon>
        <taxon>Viridiplantae</taxon>
        <taxon>Streptophyta</taxon>
        <taxon>Embryophyta</taxon>
        <taxon>Tracheophyta</taxon>
        <taxon>Spermatophyta</taxon>
        <taxon>Magnoliopsida</taxon>
        <taxon>eudicotyledons</taxon>
        <taxon>Gunneridae</taxon>
        <taxon>Pentapetalae</taxon>
        <taxon>rosids</taxon>
        <taxon>malvids</taxon>
        <taxon>Brassicales</taxon>
        <taxon>Brassicaceae</taxon>
        <taxon>Coluteocarpeae</taxon>
        <taxon>Microthlaspi</taxon>
    </lineage>
</organism>
<keyword evidence="2" id="KW-1185">Reference proteome</keyword>
<protein>
    <submittedName>
        <fullName evidence="1">Uncharacterized protein</fullName>
    </submittedName>
</protein>
<proteinExistence type="predicted"/>
<reference evidence="1" key="1">
    <citation type="submission" date="2020-01" db="EMBL/GenBank/DDBJ databases">
        <authorList>
            <person name="Mishra B."/>
        </authorList>
    </citation>
    <scope>NUCLEOTIDE SEQUENCE [LARGE SCALE GENOMIC DNA]</scope>
</reference>
<name>A0A6D2IN08_9BRAS</name>
<accession>A0A6D2IN08</accession>
<dbReference type="AlphaFoldDB" id="A0A6D2IN08"/>